<dbReference type="AlphaFoldDB" id="A0A381T3Q2"/>
<dbReference type="EMBL" id="UINC01003920">
    <property type="protein sequence ID" value="SVA10344.1"/>
    <property type="molecule type" value="Genomic_DNA"/>
</dbReference>
<reference evidence="2" key="1">
    <citation type="submission" date="2018-05" db="EMBL/GenBank/DDBJ databases">
        <authorList>
            <person name="Lanie J.A."/>
            <person name="Ng W.-L."/>
            <person name="Kazmierczak K.M."/>
            <person name="Andrzejewski T.M."/>
            <person name="Davidsen T.M."/>
            <person name="Wayne K.J."/>
            <person name="Tettelin H."/>
            <person name="Glass J.I."/>
            <person name="Rusch D."/>
            <person name="Podicherti R."/>
            <person name="Tsui H.-C.T."/>
            <person name="Winkler M.E."/>
        </authorList>
    </citation>
    <scope>NUCLEOTIDE SEQUENCE</scope>
</reference>
<sequence length="67" mass="7670">MIGSVLFMFGLLVFSLKLIAFNRKKYMYEDSQTTPTDFLSAYSSLSIRILAVVVLVIAFVILYIFNH</sequence>
<name>A0A381T3Q2_9ZZZZ</name>
<keyword evidence="1" id="KW-1133">Transmembrane helix</keyword>
<evidence type="ECO:0000256" key="1">
    <source>
        <dbReference type="SAM" id="Phobius"/>
    </source>
</evidence>
<proteinExistence type="predicted"/>
<keyword evidence="1" id="KW-0812">Transmembrane</keyword>
<gene>
    <name evidence="2" type="ORF">METZ01_LOCUS63198</name>
</gene>
<evidence type="ECO:0000313" key="2">
    <source>
        <dbReference type="EMBL" id="SVA10344.1"/>
    </source>
</evidence>
<protein>
    <submittedName>
        <fullName evidence="2">Uncharacterized protein</fullName>
    </submittedName>
</protein>
<accession>A0A381T3Q2</accession>
<keyword evidence="1" id="KW-0472">Membrane</keyword>
<organism evidence="2">
    <name type="scientific">marine metagenome</name>
    <dbReference type="NCBI Taxonomy" id="408172"/>
    <lineage>
        <taxon>unclassified sequences</taxon>
        <taxon>metagenomes</taxon>
        <taxon>ecological metagenomes</taxon>
    </lineage>
</organism>
<feature type="transmembrane region" description="Helical" evidence="1">
    <location>
        <begin position="44"/>
        <end position="65"/>
    </location>
</feature>